<dbReference type="CDD" id="cd04301">
    <property type="entry name" value="NAT_SF"/>
    <property type="match status" value="1"/>
</dbReference>
<dbReference type="PANTHER" id="PTHR43877">
    <property type="entry name" value="AMINOALKYLPHOSPHONATE N-ACETYLTRANSFERASE-RELATED-RELATED"/>
    <property type="match status" value="1"/>
</dbReference>
<organism evidence="4 5">
    <name type="scientific">Chitinophaga hostae</name>
    <dbReference type="NCBI Taxonomy" id="2831022"/>
    <lineage>
        <taxon>Bacteria</taxon>
        <taxon>Pseudomonadati</taxon>
        <taxon>Bacteroidota</taxon>
        <taxon>Chitinophagia</taxon>
        <taxon>Chitinophagales</taxon>
        <taxon>Chitinophagaceae</taxon>
        <taxon>Chitinophaga</taxon>
    </lineage>
</organism>
<evidence type="ECO:0000256" key="1">
    <source>
        <dbReference type="ARBA" id="ARBA00022679"/>
    </source>
</evidence>
<dbReference type="Proteomes" id="UP000676386">
    <property type="component" value="Unassembled WGS sequence"/>
</dbReference>
<dbReference type="InterPro" id="IPR000182">
    <property type="entry name" value="GNAT_dom"/>
</dbReference>
<gene>
    <name evidence="4" type="ORF">KE626_16940</name>
</gene>
<dbReference type="EMBL" id="JAGTXB010000007">
    <property type="protein sequence ID" value="MBS0029010.1"/>
    <property type="molecule type" value="Genomic_DNA"/>
</dbReference>
<evidence type="ECO:0000256" key="2">
    <source>
        <dbReference type="ARBA" id="ARBA00023315"/>
    </source>
</evidence>
<evidence type="ECO:0000313" key="5">
    <source>
        <dbReference type="Proteomes" id="UP000676386"/>
    </source>
</evidence>
<feature type="domain" description="N-acetyltransferase" evidence="3">
    <location>
        <begin position="4"/>
        <end position="153"/>
    </location>
</feature>
<accession>A0ABS5J1I2</accession>
<dbReference type="PANTHER" id="PTHR43877:SF2">
    <property type="entry name" value="AMINOALKYLPHOSPHONATE N-ACETYLTRANSFERASE-RELATED"/>
    <property type="match status" value="1"/>
</dbReference>
<keyword evidence="5" id="KW-1185">Reference proteome</keyword>
<sequence length="153" mass="16961">MENIKIRKAVVTDLPVLLTFEQGIIAAERPYDNRLKEGTIHYYDIAAMIAATHIEVLVAESDGVIIGSGYARIQDAKPYLKISQYAYLGFMYVVPSHRGKGVNKLVMAGLKAWAMEQGIAELRLDVYAGNEAAIKAYEKAGFAKNLIEMRLPL</sequence>
<dbReference type="RefSeq" id="WP_211974106.1">
    <property type="nucleotide sequence ID" value="NZ_CBFHAM010000024.1"/>
</dbReference>
<protein>
    <submittedName>
        <fullName evidence="4">GNAT family N-acetyltransferase</fullName>
    </submittedName>
</protein>
<proteinExistence type="predicted"/>
<dbReference type="SUPFAM" id="SSF55729">
    <property type="entry name" value="Acyl-CoA N-acyltransferases (Nat)"/>
    <property type="match status" value="1"/>
</dbReference>
<dbReference type="Pfam" id="PF00583">
    <property type="entry name" value="Acetyltransf_1"/>
    <property type="match status" value="1"/>
</dbReference>
<name>A0ABS5J1I2_9BACT</name>
<evidence type="ECO:0000259" key="3">
    <source>
        <dbReference type="PROSITE" id="PS51186"/>
    </source>
</evidence>
<dbReference type="InterPro" id="IPR016181">
    <property type="entry name" value="Acyl_CoA_acyltransferase"/>
</dbReference>
<reference evidence="4 5" key="1">
    <citation type="submission" date="2021-04" db="EMBL/GenBank/DDBJ databases">
        <title>Chitinophaga sp. nov., isolated from the rhizosphere soil.</title>
        <authorList>
            <person name="He S."/>
        </authorList>
    </citation>
    <scope>NUCLEOTIDE SEQUENCE [LARGE SCALE GENOMIC DNA]</scope>
    <source>
        <strain evidence="4 5">2R12</strain>
    </source>
</reference>
<comment type="caution">
    <text evidence="4">The sequence shown here is derived from an EMBL/GenBank/DDBJ whole genome shotgun (WGS) entry which is preliminary data.</text>
</comment>
<keyword evidence="1" id="KW-0808">Transferase</keyword>
<dbReference type="InterPro" id="IPR050832">
    <property type="entry name" value="Bact_Acetyltransf"/>
</dbReference>
<dbReference type="PROSITE" id="PS51186">
    <property type="entry name" value="GNAT"/>
    <property type="match status" value="1"/>
</dbReference>
<keyword evidence="2" id="KW-0012">Acyltransferase</keyword>
<dbReference type="Gene3D" id="3.40.630.30">
    <property type="match status" value="1"/>
</dbReference>
<evidence type="ECO:0000313" key="4">
    <source>
        <dbReference type="EMBL" id="MBS0029010.1"/>
    </source>
</evidence>